<dbReference type="PANTHER" id="PTHR43806:SF11">
    <property type="entry name" value="CEREVISIN-RELATED"/>
    <property type="match status" value="1"/>
</dbReference>
<dbReference type="CDD" id="cd07476">
    <property type="entry name" value="Peptidases_S8_thiazoline_oxidase_subtilisin-like_protease"/>
    <property type="match status" value="1"/>
</dbReference>
<dbReference type="Proteomes" id="UP000010478">
    <property type="component" value="Chromosome"/>
</dbReference>
<dbReference type="Gene3D" id="3.40.50.200">
    <property type="entry name" value="Peptidase S8/S53 domain"/>
    <property type="match status" value="1"/>
</dbReference>
<evidence type="ECO:0000313" key="9">
    <source>
        <dbReference type="EMBL" id="AFZ08002.1"/>
    </source>
</evidence>
<dbReference type="NCBIfam" id="TIGR03895">
    <property type="entry name" value="protease_PatA"/>
    <property type="match status" value="1"/>
</dbReference>
<dbReference type="PROSITE" id="PS00138">
    <property type="entry name" value="SUBTILASE_SER"/>
    <property type="match status" value="1"/>
</dbReference>
<dbReference type="InterPro" id="IPR034056">
    <property type="entry name" value="Pep_S8_PatG/PatA-like"/>
</dbReference>
<keyword evidence="10" id="KW-1185">Reference proteome</keyword>
<evidence type="ECO:0000256" key="3">
    <source>
        <dbReference type="ARBA" id="ARBA00022801"/>
    </source>
</evidence>
<evidence type="ECO:0000256" key="2">
    <source>
        <dbReference type="ARBA" id="ARBA00022670"/>
    </source>
</evidence>
<dbReference type="AlphaFoldDB" id="K9VKH5"/>
<comment type="similarity">
    <text evidence="1 5">Belongs to the peptidase S8 family.</text>
</comment>
<dbReference type="InterPro" id="IPR036852">
    <property type="entry name" value="Peptidase_S8/S53_dom_sf"/>
</dbReference>
<dbReference type="InterPro" id="IPR040483">
    <property type="entry name" value="PatG_dom"/>
</dbReference>
<proteinExistence type="inferred from homology"/>
<dbReference type="STRING" id="179408.Osc7112_3648"/>
<evidence type="ECO:0000259" key="8">
    <source>
        <dbReference type="Pfam" id="PF18065"/>
    </source>
</evidence>
<evidence type="ECO:0000259" key="6">
    <source>
        <dbReference type="Pfam" id="PF00082"/>
    </source>
</evidence>
<sequence>MLDTLSTVSQGDSSICIAVLDGPVDQTHPCFQGADLTYLPTLVKGEAQIGGNMSAHGTHVASIIFGQPGSPVEGIAPKCKGIIVPVFADDRLKTSQLDLARAIEQAVNAGAHVINLSGGQLTDYGEADGWLQNAVRLCRENNVLLVAAAGNNSCDCLHVPAALPSVLAVGAMDADGKPLDFSNWGEAYKDQGILAPGKDILGAKPGGGTDRLSGTSFATPIVTGVAAVLLSLQREQGETPDPQKIRQVLLQSALPCDPDLPEETRRCLAGRLNIPGAITLLKKGGNMSENFASVGASEVEAAGCGCGGGLTNASETTAAADRAQPAPSLVAAGAKPGAAEAFPSNTPNLQNLMQSFPTPVTQPPMMPNFTANSVTASQAPSELPELGQIVYALGTLGYDFGSEARRDSFKQLMPPFDIGGGVMVPANPYDARQMVDYLGENISEARSLIWTLNIELTPVYAIDPTGPFGAESYRALHELLSGQIQPENDAEYVERVSIPGILTGRKVKLFSGQVVPVIEPQTTRGIYGWKVNSLVSAAMDAVQAEEGTADEDRIRNTLDGFLNRIYYDLRNLGITSQDRALNFSVTNAFQAARTFSEAVAVGMELDSVTVEKSPFCRLDSDCWDVKLKFFDPENNRRAKKIFRFTIDVSDLIPVTLGEVRSWSSPY</sequence>
<accession>K9VKH5</accession>
<feature type="domain" description="PatG" evidence="7">
    <location>
        <begin position="390"/>
        <end position="503"/>
    </location>
</feature>
<feature type="domain" description="Peptidase S8/S53" evidence="6">
    <location>
        <begin position="13"/>
        <end position="258"/>
    </location>
</feature>
<keyword evidence="3 5" id="KW-0378">Hydrolase</keyword>
<evidence type="ECO:0000259" key="7">
    <source>
        <dbReference type="Pfam" id="PF18047"/>
    </source>
</evidence>
<dbReference type="EMBL" id="CP003614">
    <property type="protein sequence ID" value="AFZ08002.1"/>
    <property type="molecule type" value="Genomic_DNA"/>
</dbReference>
<evidence type="ECO:0000313" key="10">
    <source>
        <dbReference type="Proteomes" id="UP000010478"/>
    </source>
</evidence>
<dbReference type="PRINTS" id="PR00723">
    <property type="entry name" value="SUBTILISIN"/>
</dbReference>
<dbReference type="eggNOG" id="COG1404">
    <property type="taxonomic scope" value="Bacteria"/>
</dbReference>
<dbReference type="OrthoDB" id="9762689at2"/>
<protein>
    <submittedName>
        <fullName evidence="9">Peptidase S8 and S53 subtilisin kexin sedolisin</fullName>
    </submittedName>
</protein>
<gene>
    <name evidence="9" type="ORF">Osc7112_3648</name>
</gene>
<keyword evidence="2 5" id="KW-0645">Protease</keyword>
<dbReference type="HOGENOM" id="CLU_011630_0_0_3"/>
<reference evidence="9 10" key="1">
    <citation type="submission" date="2012-05" db="EMBL/GenBank/DDBJ databases">
        <title>Finished chromosome of genome of Oscillatoria sp. PCC 7112.</title>
        <authorList>
            <consortium name="US DOE Joint Genome Institute"/>
            <person name="Gugger M."/>
            <person name="Coursin T."/>
            <person name="Rippka R."/>
            <person name="Tandeau De Marsac N."/>
            <person name="Huntemann M."/>
            <person name="Wei C.-L."/>
            <person name="Han J."/>
            <person name="Detter J.C."/>
            <person name="Han C."/>
            <person name="Tapia R."/>
            <person name="Davenport K."/>
            <person name="Daligault H."/>
            <person name="Erkkila T."/>
            <person name="Gu W."/>
            <person name="Munk A.C.C."/>
            <person name="Teshima H."/>
            <person name="Xu Y."/>
            <person name="Chain P."/>
            <person name="Chen A."/>
            <person name="Krypides N."/>
            <person name="Mavromatis K."/>
            <person name="Markowitz V."/>
            <person name="Szeto E."/>
            <person name="Ivanova N."/>
            <person name="Mikhailova N."/>
            <person name="Ovchinnikova G."/>
            <person name="Pagani I."/>
            <person name="Pati A."/>
            <person name="Goodwin L."/>
            <person name="Peters L."/>
            <person name="Pitluck S."/>
            <person name="Woyke T."/>
            <person name="Kerfeld C."/>
        </authorList>
    </citation>
    <scope>NUCLEOTIDE SEQUENCE [LARGE SCALE GENOMIC DNA]</scope>
    <source>
        <strain evidence="9 10">PCC 7112</strain>
    </source>
</reference>
<dbReference type="PANTHER" id="PTHR43806">
    <property type="entry name" value="PEPTIDASE S8"/>
    <property type="match status" value="1"/>
</dbReference>
<dbReference type="InterPro" id="IPR023830">
    <property type="entry name" value="Peptidase_S8A_PatG"/>
</dbReference>
<evidence type="ECO:0000256" key="5">
    <source>
        <dbReference type="PROSITE-ProRule" id="PRU01240"/>
    </source>
</evidence>
<dbReference type="InterPro" id="IPR040636">
    <property type="entry name" value="PatG_C"/>
</dbReference>
<dbReference type="PROSITE" id="PS51892">
    <property type="entry name" value="SUBTILASE"/>
    <property type="match status" value="1"/>
</dbReference>
<feature type="active site" description="Charge relay system" evidence="5">
    <location>
        <position position="56"/>
    </location>
</feature>
<dbReference type="RefSeq" id="WP_015177260.1">
    <property type="nucleotide sequence ID" value="NC_019729.1"/>
</dbReference>
<feature type="active site" description="Charge relay system" evidence="5">
    <location>
        <position position="216"/>
    </location>
</feature>
<dbReference type="PATRIC" id="fig|179408.3.peg.4490"/>
<organism evidence="9 10">
    <name type="scientific">Phormidium nigroviride PCC 7112</name>
    <dbReference type="NCBI Taxonomy" id="179408"/>
    <lineage>
        <taxon>Bacteria</taxon>
        <taxon>Bacillati</taxon>
        <taxon>Cyanobacteriota</taxon>
        <taxon>Cyanophyceae</taxon>
        <taxon>Oscillatoriophycideae</taxon>
        <taxon>Oscillatoriales</taxon>
        <taxon>Oscillatoriaceae</taxon>
        <taxon>Phormidium</taxon>
    </lineage>
</organism>
<dbReference type="GO" id="GO:0004252">
    <property type="term" value="F:serine-type endopeptidase activity"/>
    <property type="evidence" value="ECO:0007669"/>
    <property type="project" value="UniProtKB-UniRule"/>
</dbReference>
<dbReference type="InterPro" id="IPR000209">
    <property type="entry name" value="Peptidase_S8/S53_dom"/>
</dbReference>
<evidence type="ECO:0000256" key="1">
    <source>
        <dbReference type="ARBA" id="ARBA00011073"/>
    </source>
</evidence>
<dbReference type="InterPro" id="IPR015500">
    <property type="entry name" value="Peptidase_S8_subtilisin-rel"/>
</dbReference>
<dbReference type="InterPro" id="IPR023828">
    <property type="entry name" value="Peptidase_S8_Ser-AS"/>
</dbReference>
<dbReference type="GO" id="GO:0006508">
    <property type="term" value="P:proteolysis"/>
    <property type="evidence" value="ECO:0007669"/>
    <property type="project" value="UniProtKB-KW"/>
</dbReference>
<feature type="active site" description="Charge relay system" evidence="5">
    <location>
        <position position="21"/>
    </location>
</feature>
<dbReference type="SUPFAM" id="SSF52743">
    <property type="entry name" value="Subtilisin-like"/>
    <property type="match status" value="1"/>
</dbReference>
<name>K9VKH5_9CYAN</name>
<dbReference type="KEGG" id="oni:Osc7112_3648"/>
<dbReference type="Pfam" id="PF18047">
    <property type="entry name" value="PatG_D"/>
    <property type="match status" value="1"/>
</dbReference>
<dbReference type="Pfam" id="PF00082">
    <property type="entry name" value="Peptidase_S8"/>
    <property type="match status" value="1"/>
</dbReference>
<evidence type="ECO:0000256" key="4">
    <source>
        <dbReference type="ARBA" id="ARBA00022825"/>
    </source>
</evidence>
<feature type="domain" description="PatG C-terminal" evidence="8">
    <location>
        <begin position="550"/>
        <end position="662"/>
    </location>
</feature>
<dbReference type="InterPro" id="IPR050131">
    <property type="entry name" value="Peptidase_S8_subtilisin-like"/>
</dbReference>
<dbReference type="Pfam" id="PF18065">
    <property type="entry name" value="PatG_C"/>
    <property type="match status" value="1"/>
</dbReference>
<keyword evidence="4 5" id="KW-0720">Serine protease</keyword>